<keyword evidence="6" id="KW-0145">Chemotaxis</keyword>
<dbReference type="GO" id="GO:0006935">
    <property type="term" value="P:chemotaxis"/>
    <property type="evidence" value="ECO:0007669"/>
    <property type="project" value="UniProtKB-KW"/>
</dbReference>
<dbReference type="Proteomes" id="UP000184171">
    <property type="component" value="Unassembled WGS sequence"/>
</dbReference>
<evidence type="ECO:0000256" key="5">
    <source>
        <dbReference type="ARBA" id="ARBA00022475"/>
    </source>
</evidence>
<evidence type="ECO:0000256" key="3">
    <source>
        <dbReference type="ARBA" id="ARBA00020392"/>
    </source>
</evidence>
<dbReference type="NCBIfam" id="TIGR02473">
    <property type="entry name" value="flagell_FliJ"/>
    <property type="match status" value="1"/>
</dbReference>
<feature type="coiled-coil region" evidence="11">
    <location>
        <begin position="18"/>
        <end position="107"/>
    </location>
</feature>
<evidence type="ECO:0000256" key="8">
    <source>
        <dbReference type="ARBA" id="ARBA00022927"/>
    </source>
</evidence>
<keyword evidence="13" id="KW-1185">Reference proteome</keyword>
<dbReference type="InterPro" id="IPR012823">
    <property type="entry name" value="Flagell_FliJ"/>
</dbReference>
<dbReference type="EMBL" id="FQZT01000017">
    <property type="protein sequence ID" value="SHJ81293.1"/>
    <property type="molecule type" value="Genomic_DNA"/>
</dbReference>
<dbReference type="GO" id="GO:0071973">
    <property type="term" value="P:bacterial-type flagellum-dependent cell motility"/>
    <property type="evidence" value="ECO:0007669"/>
    <property type="project" value="InterPro"/>
</dbReference>
<protein>
    <recommendedName>
        <fullName evidence="3">Flagellar FliJ protein</fullName>
    </recommendedName>
</protein>
<dbReference type="Gene3D" id="1.10.287.1700">
    <property type="match status" value="1"/>
</dbReference>
<evidence type="ECO:0000256" key="4">
    <source>
        <dbReference type="ARBA" id="ARBA00022448"/>
    </source>
</evidence>
<organism evidence="12 13">
    <name type="scientific">Malonomonas rubra DSM 5091</name>
    <dbReference type="NCBI Taxonomy" id="1122189"/>
    <lineage>
        <taxon>Bacteria</taxon>
        <taxon>Pseudomonadati</taxon>
        <taxon>Thermodesulfobacteriota</taxon>
        <taxon>Desulfuromonadia</taxon>
        <taxon>Desulfuromonadales</taxon>
        <taxon>Geopsychrobacteraceae</taxon>
        <taxon>Malonomonas</taxon>
    </lineage>
</organism>
<evidence type="ECO:0000313" key="12">
    <source>
        <dbReference type="EMBL" id="SHJ81293.1"/>
    </source>
</evidence>
<dbReference type="InterPro" id="IPR053716">
    <property type="entry name" value="Flag_assembly_chemotaxis_eff"/>
</dbReference>
<dbReference type="GO" id="GO:0044781">
    <property type="term" value="P:bacterial-type flagellum organization"/>
    <property type="evidence" value="ECO:0007669"/>
    <property type="project" value="UniProtKB-KW"/>
</dbReference>
<evidence type="ECO:0000256" key="1">
    <source>
        <dbReference type="ARBA" id="ARBA00004413"/>
    </source>
</evidence>
<evidence type="ECO:0000313" key="13">
    <source>
        <dbReference type="Proteomes" id="UP000184171"/>
    </source>
</evidence>
<evidence type="ECO:0000256" key="9">
    <source>
        <dbReference type="ARBA" id="ARBA00023136"/>
    </source>
</evidence>
<proteinExistence type="inferred from homology"/>
<keyword evidence="4" id="KW-0813">Transport</keyword>
<dbReference type="STRING" id="1122189.SAMN02745165_03249"/>
<dbReference type="GO" id="GO:0009288">
    <property type="term" value="C:bacterial-type flagellum"/>
    <property type="evidence" value="ECO:0007669"/>
    <property type="project" value="InterPro"/>
</dbReference>
<keyword evidence="5" id="KW-1003">Cell membrane</keyword>
<dbReference type="Pfam" id="PF02050">
    <property type="entry name" value="FliJ"/>
    <property type="match status" value="1"/>
</dbReference>
<comment type="subcellular location">
    <subcellularLocation>
        <location evidence="1">Cell membrane</location>
        <topology evidence="1">Peripheral membrane protein</topology>
        <orientation evidence="1">Cytoplasmic side</orientation>
    </subcellularLocation>
</comment>
<keyword evidence="10" id="KW-1006">Bacterial flagellum protein export</keyword>
<dbReference type="OrthoDB" id="5402017at2"/>
<keyword evidence="7" id="KW-1005">Bacterial flagellum biogenesis</keyword>
<dbReference type="RefSeq" id="WP_072909786.1">
    <property type="nucleotide sequence ID" value="NZ_FQZT01000017.1"/>
</dbReference>
<keyword evidence="11" id="KW-0175">Coiled coil</keyword>
<evidence type="ECO:0000256" key="7">
    <source>
        <dbReference type="ARBA" id="ARBA00022795"/>
    </source>
</evidence>
<keyword evidence="12" id="KW-0966">Cell projection</keyword>
<name>A0A1M6MDE1_MALRU</name>
<accession>A0A1M6MDE1</accession>
<evidence type="ECO:0000256" key="11">
    <source>
        <dbReference type="SAM" id="Coils"/>
    </source>
</evidence>
<dbReference type="GO" id="GO:0015031">
    <property type="term" value="P:protein transport"/>
    <property type="evidence" value="ECO:0007669"/>
    <property type="project" value="UniProtKB-KW"/>
</dbReference>
<keyword evidence="8" id="KW-0653">Protein transport</keyword>
<evidence type="ECO:0000256" key="6">
    <source>
        <dbReference type="ARBA" id="ARBA00022500"/>
    </source>
</evidence>
<dbReference type="GO" id="GO:0005886">
    <property type="term" value="C:plasma membrane"/>
    <property type="evidence" value="ECO:0007669"/>
    <property type="project" value="UniProtKB-SubCell"/>
</dbReference>
<keyword evidence="9" id="KW-0472">Membrane</keyword>
<gene>
    <name evidence="12" type="ORF">SAMN02745165_03249</name>
</gene>
<evidence type="ECO:0000256" key="2">
    <source>
        <dbReference type="ARBA" id="ARBA00010004"/>
    </source>
</evidence>
<sequence length="146" mass="17530">MAKKFKLQSVLNYRQLLENQAQQLLAASMQRKTELEEELQRQQQELMRQDAELKERQRDGLTIAEIDLFENGIQHCRRIIERLQQELNRLERQIVGERDELLAAARDRQVIEKLKEKQDAEYLQELNRKEREMLDEISLRNKGDLT</sequence>
<reference evidence="12 13" key="1">
    <citation type="submission" date="2016-11" db="EMBL/GenBank/DDBJ databases">
        <authorList>
            <person name="Jaros S."/>
            <person name="Januszkiewicz K."/>
            <person name="Wedrychowicz H."/>
        </authorList>
    </citation>
    <scope>NUCLEOTIDE SEQUENCE [LARGE SCALE GENOMIC DNA]</scope>
    <source>
        <strain evidence="12 13">DSM 5091</strain>
    </source>
</reference>
<keyword evidence="12" id="KW-0969">Cilium</keyword>
<dbReference type="AlphaFoldDB" id="A0A1M6MDE1"/>
<comment type="similarity">
    <text evidence="2">Belongs to the FliJ family.</text>
</comment>
<keyword evidence="12" id="KW-0282">Flagellum</keyword>
<evidence type="ECO:0000256" key="10">
    <source>
        <dbReference type="ARBA" id="ARBA00023225"/>
    </source>
</evidence>